<dbReference type="GO" id="GO:0042651">
    <property type="term" value="C:thylakoid membrane"/>
    <property type="evidence" value="ECO:0007669"/>
    <property type="project" value="UniProtKB-UniRule"/>
</dbReference>
<dbReference type="PANTHER" id="PTHR31566:SF0">
    <property type="entry name" value="CYTOCHROME C BIOGENESIS PROTEIN CCS1, CHLOROPLASTIC"/>
    <property type="match status" value="1"/>
</dbReference>
<feature type="domain" description="ResB-like" evidence="8">
    <location>
        <begin position="21"/>
        <end position="306"/>
    </location>
</feature>
<dbReference type="EMBL" id="MK814701">
    <property type="protein sequence ID" value="QCI07798.1"/>
    <property type="molecule type" value="Genomic_DNA"/>
</dbReference>
<evidence type="ECO:0000256" key="4">
    <source>
        <dbReference type="ARBA" id="ARBA00022989"/>
    </source>
</evidence>
<organism evidence="9">
    <name type="scientific">Pleonosporium borreri</name>
    <dbReference type="NCBI Taxonomy" id="2575635"/>
    <lineage>
        <taxon>Eukaryota</taxon>
        <taxon>Rhodophyta</taxon>
        <taxon>Florideophyceae</taxon>
        <taxon>Rhodymeniophycidae</taxon>
        <taxon>Ceramiales</taxon>
        <taxon>Ceramiaceae</taxon>
        <taxon>Pleonosporium</taxon>
    </lineage>
</organism>
<comment type="subunit">
    <text evidence="6">May interact with CcsA.</text>
</comment>
<feature type="domain" description="ResB-like" evidence="8">
    <location>
        <begin position="359"/>
        <end position="426"/>
    </location>
</feature>
<dbReference type="GO" id="GO:0017004">
    <property type="term" value="P:cytochrome complex assembly"/>
    <property type="evidence" value="ECO:0007669"/>
    <property type="project" value="UniProtKB-UniRule"/>
</dbReference>
<evidence type="ECO:0000313" key="9">
    <source>
        <dbReference type="EMBL" id="QCI07798.1"/>
    </source>
</evidence>
<protein>
    <recommendedName>
        <fullName evidence="6">Cytochrome c biogenesis protein CcsB</fullName>
    </recommendedName>
</protein>
<name>A0A4D6WYU9_9FLOR</name>
<evidence type="ECO:0000256" key="6">
    <source>
        <dbReference type="HAMAP-Rule" id="MF_01392"/>
    </source>
</evidence>
<feature type="transmembrane region" description="Helical" evidence="7">
    <location>
        <begin position="163"/>
        <end position="185"/>
    </location>
</feature>
<proteinExistence type="inferred from homology"/>
<gene>
    <name evidence="6 9" type="primary">ccs1</name>
    <name evidence="6" type="synonym">ccsB</name>
</gene>
<feature type="transmembrane region" description="Helical" evidence="7">
    <location>
        <begin position="377"/>
        <end position="397"/>
    </location>
</feature>
<comment type="function">
    <text evidence="6">Required during biogenesis of c-type cytochromes (cytochrome c6 and cytochrome f) at the step of heme attachment.</text>
</comment>
<reference evidence="9" key="1">
    <citation type="journal article" date="2019" name="Mol. Phylogenet. Evol.">
        <title>Morphological evolution and classification of the red algal order Ceramiales inferred using plastid phylogenomics.</title>
        <authorList>
            <person name="Diaz-Tapia P."/>
            <person name="Pasella M.M."/>
            <person name="Verbruggen H."/>
            <person name="Maggs C.A."/>
        </authorList>
    </citation>
    <scope>NUCLEOTIDE SEQUENCE</scope>
    <source>
        <strain evidence="9">PD2941_2</strain>
    </source>
</reference>
<dbReference type="InterPro" id="IPR023494">
    <property type="entry name" value="Cyt_c_bgen_Ccs1/CcsB/ResB"/>
</dbReference>
<reference evidence="9" key="2">
    <citation type="submission" date="2019-04" db="EMBL/GenBank/DDBJ databases">
        <authorList>
            <person name="Pasella M."/>
        </authorList>
    </citation>
    <scope>NUCLEOTIDE SEQUENCE</scope>
    <source>
        <strain evidence="9">PD2941_2</strain>
    </source>
</reference>
<evidence type="ECO:0000256" key="7">
    <source>
        <dbReference type="SAM" id="Phobius"/>
    </source>
</evidence>
<feature type="transmembrane region" description="Helical" evidence="7">
    <location>
        <begin position="46"/>
        <end position="68"/>
    </location>
</feature>
<sequence length="438" mass="51169">MSVFNLKNFIWKTIKKLANLNFAIFILFIIIFFSFLGSIIEQDQNIVFYQINYPIINTYFSIFNWKFITILGLDHIYSTWWFIMTILIFSMSLIVCTFSIQLPSLQNARRWKFINYGVNKRNIDLQQYNTYDKNSLVNIMYSLMIYDYYIFHKKNYIYAYKGLVGRIAPIFVHLSIIIILIGSFFSVSSSFMIQEMVADGEIFHFTNIIHAGPFSHISRNTIACINNFFIDYNPDNSIKQFLSDISITDNLGNILKQKVIAVNSPLIFKGLVFYQTDWSIDALRIKIGSDYIVQKKIEKVQINNRSCWLCNIITPNNQHLVIFLFDLTNNLYIYNIDQDIVFSISLKEIMSIDNINISIDNIMTSTGLQVKVDPGIVIIYLGFAMVIISIIASYISYTQIWVNLNMSQLKFAGMTNRAVLFFEEDMNKINKVYQKYTF</sequence>
<keyword evidence="3 6" id="KW-0201">Cytochrome c-type biogenesis</keyword>
<keyword evidence="9" id="KW-0934">Plastid</keyword>
<geneLocation type="plastid" evidence="9"/>
<feature type="transmembrane region" description="Helical" evidence="7">
    <location>
        <begin position="135"/>
        <end position="151"/>
    </location>
</feature>
<keyword evidence="6" id="KW-0793">Thylakoid</keyword>
<comment type="similarity">
    <text evidence="6">Belongs to the Ccs1/CcsB family.</text>
</comment>
<feature type="transmembrane region" description="Helical" evidence="7">
    <location>
        <begin position="20"/>
        <end position="40"/>
    </location>
</feature>
<keyword evidence="5 6" id="KW-0472">Membrane</keyword>
<evidence type="ECO:0000256" key="5">
    <source>
        <dbReference type="ARBA" id="ARBA00023136"/>
    </source>
</evidence>
<dbReference type="InterPro" id="IPR007816">
    <property type="entry name" value="ResB-like_domain"/>
</dbReference>
<dbReference type="PANTHER" id="PTHR31566">
    <property type="entry name" value="CYTOCHROME C BIOGENESIS PROTEIN CCS1, CHLOROPLASTIC"/>
    <property type="match status" value="1"/>
</dbReference>
<evidence type="ECO:0000256" key="3">
    <source>
        <dbReference type="ARBA" id="ARBA00022748"/>
    </source>
</evidence>
<evidence type="ECO:0000259" key="8">
    <source>
        <dbReference type="Pfam" id="PF05140"/>
    </source>
</evidence>
<accession>A0A4D6WYU9</accession>
<comment type="subcellular location">
    <subcellularLocation>
        <location evidence="6">Cellular thylakoid membrane</location>
        <topology evidence="6">Multi-pass membrane protein</topology>
    </subcellularLocation>
    <subcellularLocation>
        <location evidence="1">Membrane</location>
        <topology evidence="1">Multi-pass membrane protein</topology>
    </subcellularLocation>
</comment>
<evidence type="ECO:0000256" key="1">
    <source>
        <dbReference type="ARBA" id="ARBA00004141"/>
    </source>
</evidence>
<evidence type="ECO:0000256" key="2">
    <source>
        <dbReference type="ARBA" id="ARBA00022692"/>
    </source>
</evidence>
<feature type="transmembrane region" description="Helical" evidence="7">
    <location>
        <begin position="80"/>
        <end position="102"/>
    </location>
</feature>
<keyword evidence="2 6" id="KW-0812">Transmembrane</keyword>
<dbReference type="AlphaFoldDB" id="A0A4D6WYU9"/>
<dbReference type="Pfam" id="PF05140">
    <property type="entry name" value="ResB"/>
    <property type="match status" value="2"/>
</dbReference>
<dbReference type="HAMAP" id="MF_01392">
    <property type="entry name" value="CytC_Ccs1"/>
    <property type="match status" value="1"/>
</dbReference>
<keyword evidence="4 6" id="KW-1133">Transmembrane helix</keyword>